<dbReference type="AlphaFoldDB" id="Q50131"/>
<proteinExistence type="predicted"/>
<evidence type="ECO:0000313" key="1">
    <source>
        <dbReference type="EMBL" id="AAA63044.1"/>
    </source>
</evidence>
<protein>
    <submittedName>
        <fullName evidence="1">ZnfB</fullName>
    </submittedName>
</protein>
<reference evidence="1" key="2">
    <citation type="submission" date="1995-04" db="EMBL/GenBank/DDBJ databases">
        <authorList>
            <person name="Smith D.R."/>
        </authorList>
    </citation>
    <scope>NUCLEOTIDE SEQUENCE</scope>
</reference>
<organism evidence="1">
    <name type="scientific">Mycobacterium leprae</name>
    <dbReference type="NCBI Taxonomy" id="1769"/>
    <lineage>
        <taxon>Bacteria</taxon>
        <taxon>Bacillati</taxon>
        <taxon>Actinomycetota</taxon>
        <taxon>Actinomycetes</taxon>
        <taxon>Mycobacteriales</taxon>
        <taxon>Mycobacteriaceae</taxon>
        <taxon>Mycobacterium</taxon>
    </lineage>
</organism>
<dbReference type="EMBL" id="U15184">
    <property type="protein sequence ID" value="AAA63044.1"/>
    <property type="molecule type" value="Genomic_DNA"/>
</dbReference>
<reference evidence="1" key="1">
    <citation type="submission" date="1994-09" db="EMBL/GenBank/DDBJ databases">
        <authorList>
            <person name="Robison K."/>
        </authorList>
    </citation>
    <scope>NUCLEOTIDE SEQUENCE</scope>
</reference>
<accession>Q50131</accession>
<sequence>MLTSQGCVFGRRVAIIVCKFSFLGGRIGVAAAERITAAVQRRQLSGCRAGLAKFRWHPYAGRHRRVPADGEDRCGRQTLQTGGSALLRVLA</sequence>
<name>Q50131_MYCLR</name>